<dbReference type="GO" id="GO:0000724">
    <property type="term" value="P:double-strand break repair via homologous recombination"/>
    <property type="evidence" value="ECO:0007669"/>
    <property type="project" value="TreeGrafter"/>
</dbReference>
<reference evidence="4" key="2">
    <citation type="journal article" date="2024" name="Plant">
        <title>Genomic evolution and insights into agronomic trait innovations of Sesamum species.</title>
        <authorList>
            <person name="Miao H."/>
            <person name="Wang L."/>
            <person name="Qu L."/>
            <person name="Liu H."/>
            <person name="Sun Y."/>
            <person name="Le M."/>
            <person name="Wang Q."/>
            <person name="Wei S."/>
            <person name="Zheng Y."/>
            <person name="Lin W."/>
            <person name="Duan Y."/>
            <person name="Cao H."/>
            <person name="Xiong S."/>
            <person name="Wang X."/>
            <person name="Wei L."/>
            <person name="Li C."/>
            <person name="Ma Q."/>
            <person name="Ju M."/>
            <person name="Zhao R."/>
            <person name="Li G."/>
            <person name="Mu C."/>
            <person name="Tian Q."/>
            <person name="Mei H."/>
            <person name="Zhang T."/>
            <person name="Gao T."/>
            <person name="Zhang H."/>
        </authorList>
    </citation>
    <scope>NUCLEOTIDE SEQUENCE</scope>
    <source>
        <strain evidence="4">G02</strain>
    </source>
</reference>
<keyword evidence="4" id="KW-0378">Hydrolase</keyword>
<feature type="domain" description="UBA" evidence="2">
    <location>
        <begin position="5"/>
        <end position="46"/>
    </location>
</feature>
<proteinExistence type="inferred from homology"/>
<dbReference type="PANTHER" id="PTHR13710">
    <property type="entry name" value="DNA HELICASE RECQ FAMILY MEMBER"/>
    <property type="match status" value="1"/>
</dbReference>
<name>A0AAW2RZA7_SESRA</name>
<dbReference type="InterPro" id="IPR015940">
    <property type="entry name" value="UBA"/>
</dbReference>
<dbReference type="CDD" id="cd14270">
    <property type="entry name" value="UBA"/>
    <property type="match status" value="1"/>
</dbReference>
<keyword evidence="4" id="KW-0347">Helicase</keyword>
<accession>A0AAW2RZA7</accession>
<protein>
    <submittedName>
        <fullName evidence="4">ATP-dependent DNA helicase Q-like SIM</fullName>
    </submittedName>
</protein>
<keyword evidence="4" id="KW-0547">Nucleotide-binding</keyword>
<dbReference type="InterPro" id="IPR009060">
    <property type="entry name" value="UBA-like_sf"/>
</dbReference>
<dbReference type="PANTHER" id="PTHR13710:SF69">
    <property type="entry name" value="ATP-DEPENDENT DNA HELICASE Q-LIKE SIM"/>
    <property type="match status" value="1"/>
</dbReference>
<dbReference type="SUPFAM" id="SSF46934">
    <property type="entry name" value="UBA-like"/>
    <property type="match status" value="1"/>
</dbReference>
<dbReference type="GO" id="GO:0003676">
    <property type="term" value="F:nucleic acid binding"/>
    <property type="evidence" value="ECO:0007669"/>
    <property type="project" value="InterPro"/>
</dbReference>
<evidence type="ECO:0000259" key="3">
    <source>
        <dbReference type="PROSITE" id="PS51192"/>
    </source>
</evidence>
<organism evidence="4">
    <name type="scientific">Sesamum radiatum</name>
    <name type="common">Black benniseed</name>
    <dbReference type="NCBI Taxonomy" id="300843"/>
    <lineage>
        <taxon>Eukaryota</taxon>
        <taxon>Viridiplantae</taxon>
        <taxon>Streptophyta</taxon>
        <taxon>Embryophyta</taxon>
        <taxon>Tracheophyta</taxon>
        <taxon>Spermatophyta</taxon>
        <taxon>Magnoliopsida</taxon>
        <taxon>eudicotyledons</taxon>
        <taxon>Gunneridae</taxon>
        <taxon>Pentapetalae</taxon>
        <taxon>asterids</taxon>
        <taxon>lamiids</taxon>
        <taxon>Lamiales</taxon>
        <taxon>Pedaliaceae</taxon>
        <taxon>Sesamum</taxon>
    </lineage>
</organism>
<comment type="similarity">
    <text evidence="1">Belongs to the helicase family. RecQ subfamily.</text>
</comment>
<dbReference type="Gene3D" id="3.40.50.300">
    <property type="entry name" value="P-loop containing nucleotide triphosphate hydrolases"/>
    <property type="match status" value="1"/>
</dbReference>
<dbReference type="GO" id="GO:0005524">
    <property type="term" value="F:ATP binding"/>
    <property type="evidence" value="ECO:0007669"/>
    <property type="project" value="InterPro"/>
</dbReference>
<dbReference type="PROSITE" id="PS50030">
    <property type="entry name" value="UBA"/>
    <property type="match status" value="1"/>
</dbReference>
<feature type="domain" description="Helicase ATP-binding" evidence="3">
    <location>
        <begin position="180"/>
        <end position="292"/>
    </location>
</feature>
<evidence type="ECO:0000256" key="1">
    <source>
        <dbReference type="ARBA" id="ARBA00005446"/>
    </source>
</evidence>
<sequence>MDGNDITSDQITAELVDMGFDISDITEAVKAVGPSLDNAIDFILNDTHRNNAGASNSVMRLTNNKVLGKRATSSLQPSGKLRQPNITEHLKLASGTKRSKTKGLCDAFVSTKNYLRGHVKGPEVTSAADTSSDLCAEAFMMPSSCKDEQIIGIDWENKVNSLIHKHFGFSSLKGFQKEVLAAWLEHQDCLVLAATGSGKSLCFQVPALLSGKVVIVISPLISLMHDQCLKLGKHGISACFLGSGQIDRSVEKKAMSGAYNIIYVCPETILRAWRHITKKLAVQAGMENWQTVSSMQIYQEYPHFYQVKEAKNRQSEHTRCYLIASEPKCLYNTLVRSFPSRDVSCASPNGLGLVSRSWSGPDPLLRQALNWEHILNLVRPVFSSKFDLGVLNGFILMPRCDVCINGPPEIQDLKVEATTLLQLIAANHGHDSCQDVSSDNDLKGRILKEKPNIRALVSRLREQNHTFSATDFIWWRGLARILEDRGFIRDVDDMVSTAGHDVDEITDCYNF</sequence>
<dbReference type="EMBL" id="JACGWJ010000012">
    <property type="protein sequence ID" value="KAL0384806.1"/>
    <property type="molecule type" value="Genomic_DNA"/>
</dbReference>
<evidence type="ECO:0000259" key="2">
    <source>
        <dbReference type="PROSITE" id="PS50030"/>
    </source>
</evidence>
<dbReference type="GO" id="GO:0043138">
    <property type="term" value="F:3'-5' DNA helicase activity"/>
    <property type="evidence" value="ECO:0007669"/>
    <property type="project" value="TreeGrafter"/>
</dbReference>
<reference evidence="4" key="1">
    <citation type="submission" date="2020-06" db="EMBL/GenBank/DDBJ databases">
        <authorList>
            <person name="Li T."/>
            <person name="Hu X."/>
            <person name="Zhang T."/>
            <person name="Song X."/>
            <person name="Zhang H."/>
            <person name="Dai N."/>
            <person name="Sheng W."/>
            <person name="Hou X."/>
            <person name="Wei L."/>
        </authorList>
    </citation>
    <scope>NUCLEOTIDE SEQUENCE</scope>
    <source>
        <strain evidence="4">G02</strain>
        <tissue evidence="4">Leaf</tissue>
    </source>
</reference>
<keyword evidence="4" id="KW-0067">ATP-binding</keyword>
<dbReference type="AlphaFoldDB" id="A0AAW2RZA7"/>
<gene>
    <name evidence="4" type="ORF">Sradi_2874900</name>
</gene>
<dbReference type="GO" id="GO:0005737">
    <property type="term" value="C:cytoplasm"/>
    <property type="evidence" value="ECO:0007669"/>
    <property type="project" value="TreeGrafter"/>
</dbReference>
<evidence type="ECO:0000313" key="4">
    <source>
        <dbReference type="EMBL" id="KAL0384806.1"/>
    </source>
</evidence>
<dbReference type="SMART" id="SM00487">
    <property type="entry name" value="DEXDc"/>
    <property type="match status" value="1"/>
</dbReference>
<dbReference type="GO" id="GO:0005694">
    <property type="term" value="C:chromosome"/>
    <property type="evidence" value="ECO:0007669"/>
    <property type="project" value="TreeGrafter"/>
</dbReference>
<dbReference type="Pfam" id="PF00270">
    <property type="entry name" value="DEAD"/>
    <property type="match status" value="1"/>
</dbReference>
<dbReference type="InterPro" id="IPR027417">
    <property type="entry name" value="P-loop_NTPase"/>
</dbReference>
<dbReference type="GO" id="GO:0005634">
    <property type="term" value="C:nucleus"/>
    <property type="evidence" value="ECO:0007669"/>
    <property type="project" value="TreeGrafter"/>
</dbReference>
<dbReference type="GO" id="GO:0009378">
    <property type="term" value="F:four-way junction helicase activity"/>
    <property type="evidence" value="ECO:0007669"/>
    <property type="project" value="TreeGrafter"/>
</dbReference>
<comment type="caution">
    <text evidence="4">The sequence shown here is derived from an EMBL/GenBank/DDBJ whole genome shotgun (WGS) entry which is preliminary data.</text>
</comment>
<dbReference type="PROSITE" id="PS51192">
    <property type="entry name" value="HELICASE_ATP_BIND_1"/>
    <property type="match status" value="1"/>
</dbReference>
<dbReference type="SUPFAM" id="SSF52540">
    <property type="entry name" value="P-loop containing nucleoside triphosphate hydrolases"/>
    <property type="match status" value="1"/>
</dbReference>
<dbReference type="InterPro" id="IPR011545">
    <property type="entry name" value="DEAD/DEAH_box_helicase_dom"/>
</dbReference>
<dbReference type="InterPro" id="IPR014001">
    <property type="entry name" value="Helicase_ATP-bd"/>
</dbReference>